<dbReference type="InterPro" id="IPR051532">
    <property type="entry name" value="Ester_Hydrolysis_Enzymes"/>
</dbReference>
<sequence>MITNPNAVTVLCYGDSNTNGQRADTVEEVRWPADVRWTGQLQELLGDGYYVIEEGLGGRTTDLDYPDEAGCNGRTYLLPCLRTHYPLDVVLVMLGTNDVKPQFARSSAEIVAALGSLVDDIEACATNRRGGPTEIVLVAPVPLDRQQPKFTEFYQTSFDAASEGKSRQLAGQLAELAKARDVLFADAGTVARVGIDGVHLSLDSHRQIAELAAGKIAEALGRSNGTELASAS</sequence>
<proteinExistence type="predicted"/>
<gene>
    <name evidence="2" type="ORF">GCM10010430_59660</name>
</gene>
<protein>
    <submittedName>
        <fullName evidence="2">SGNH/GDSL hydrolase family protein</fullName>
    </submittedName>
</protein>
<dbReference type="GO" id="GO:0016787">
    <property type="term" value="F:hydrolase activity"/>
    <property type="evidence" value="ECO:0007669"/>
    <property type="project" value="UniProtKB-KW"/>
</dbReference>
<dbReference type="RefSeq" id="WP_344639624.1">
    <property type="nucleotide sequence ID" value="NZ_BAAATR010000034.1"/>
</dbReference>
<dbReference type="InterPro" id="IPR013830">
    <property type="entry name" value="SGNH_hydro"/>
</dbReference>
<feature type="domain" description="SGNH hydrolase-type esterase" evidence="1">
    <location>
        <begin position="12"/>
        <end position="201"/>
    </location>
</feature>
<dbReference type="Pfam" id="PF13472">
    <property type="entry name" value="Lipase_GDSL_2"/>
    <property type="match status" value="1"/>
</dbReference>
<organism evidence="2 3">
    <name type="scientific">Kitasatospora cystarginea</name>
    <dbReference type="NCBI Taxonomy" id="58350"/>
    <lineage>
        <taxon>Bacteria</taxon>
        <taxon>Bacillati</taxon>
        <taxon>Actinomycetota</taxon>
        <taxon>Actinomycetes</taxon>
        <taxon>Kitasatosporales</taxon>
        <taxon>Streptomycetaceae</taxon>
        <taxon>Kitasatospora</taxon>
    </lineage>
</organism>
<keyword evidence="2" id="KW-0378">Hydrolase</keyword>
<name>A0ABP5RM53_9ACTN</name>
<dbReference type="EMBL" id="BAAATR010000034">
    <property type="protein sequence ID" value="GAA2266690.1"/>
    <property type="molecule type" value="Genomic_DNA"/>
</dbReference>
<reference evidence="3" key="1">
    <citation type="journal article" date="2019" name="Int. J. Syst. Evol. Microbiol.">
        <title>The Global Catalogue of Microorganisms (GCM) 10K type strain sequencing project: providing services to taxonomists for standard genome sequencing and annotation.</title>
        <authorList>
            <consortium name="The Broad Institute Genomics Platform"/>
            <consortium name="The Broad Institute Genome Sequencing Center for Infectious Disease"/>
            <person name="Wu L."/>
            <person name="Ma J."/>
        </authorList>
    </citation>
    <scope>NUCLEOTIDE SEQUENCE [LARGE SCALE GENOMIC DNA]</scope>
    <source>
        <strain evidence="3">JCM 7356</strain>
    </source>
</reference>
<dbReference type="PANTHER" id="PTHR30383">
    <property type="entry name" value="THIOESTERASE 1/PROTEASE 1/LYSOPHOSPHOLIPASE L1"/>
    <property type="match status" value="1"/>
</dbReference>
<dbReference type="Gene3D" id="3.40.50.1110">
    <property type="entry name" value="SGNH hydrolase"/>
    <property type="match status" value="1"/>
</dbReference>
<evidence type="ECO:0000259" key="1">
    <source>
        <dbReference type="Pfam" id="PF13472"/>
    </source>
</evidence>
<keyword evidence="3" id="KW-1185">Reference proteome</keyword>
<evidence type="ECO:0000313" key="2">
    <source>
        <dbReference type="EMBL" id="GAA2266690.1"/>
    </source>
</evidence>
<comment type="caution">
    <text evidence="2">The sequence shown here is derived from an EMBL/GenBank/DDBJ whole genome shotgun (WGS) entry which is preliminary data.</text>
</comment>
<dbReference type="InterPro" id="IPR036514">
    <property type="entry name" value="SGNH_hydro_sf"/>
</dbReference>
<evidence type="ECO:0000313" key="3">
    <source>
        <dbReference type="Proteomes" id="UP001500305"/>
    </source>
</evidence>
<dbReference type="SUPFAM" id="SSF52266">
    <property type="entry name" value="SGNH hydrolase"/>
    <property type="match status" value="1"/>
</dbReference>
<accession>A0ABP5RM53</accession>
<dbReference type="Proteomes" id="UP001500305">
    <property type="component" value="Unassembled WGS sequence"/>
</dbReference>
<dbReference type="PANTHER" id="PTHR30383:SF29">
    <property type="entry name" value="SGNH HYDROLASE-TYPE ESTERASE DOMAIN-CONTAINING PROTEIN"/>
    <property type="match status" value="1"/>
</dbReference>